<dbReference type="Proteomes" id="UP001203423">
    <property type="component" value="Unassembled WGS sequence"/>
</dbReference>
<keyword evidence="3" id="KW-1185">Reference proteome</keyword>
<proteinExistence type="predicted"/>
<dbReference type="Pfam" id="PF11205">
    <property type="entry name" value="DUF2987"/>
    <property type="match status" value="1"/>
</dbReference>
<gene>
    <name evidence="2" type="ORF">L2764_04430</name>
</gene>
<evidence type="ECO:0000313" key="3">
    <source>
        <dbReference type="Proteomes" id="UP001203423"/>
    </source>
</evidence>
<accession>A0ABT0L7T1</accession>
<name>A0ABT0L7T1_9GAMM</name>
<sequence length="219" mass="25271">MNKNLRSNRFLLTQLLLSCLIFTQFCAYAAPFSLEYQGFYQRLKKVNKGHFQLVEVAFLVPNKDKCRILSGNIATENNTYPLAYSDAQQLYIPYDPKLKSNRALINMDIEGESKDCSLMMQVRVKTPKLSYDAAEVQQIQTEMDTLLSDMQGFPMRYFSDPISGLNVEFNEPTQVSIDGIEVYVGQKYHLGHKEVEQFSRIYFSHKPKLISPWIEANVQ</sequence>
<protein>
    <submittedName>
        <fullName evidence="2">DUF2987 domain-containing protein</fullName>
    </submittedName>
</protein>
<feature type="chain" id="PRO_5046270013" evidence="1">
    <location>
        <begin position="30"/>
        <end position="219"/>
    </location>
</feature>
<feature type="signal peptide" evidence="1">
    <location>
        <begin position="1"/>
        <end position="29"/>
    </location>
</feature>
<reference evidence="2 3" key="1">
    <citation type="submission" date="2022-01" db="EMBL/GenBank/DDBJ databases">
        <title>Whole genome-based taxonomy of the Shewanellaceae.</title>
        <authorList>
            <person name="Martin-Rodriguez A.J."/>
        </authorList>
    </citation>
    <scope>NUCLEOTIDE SEQUENCE [LARGE SCALE GENOMIC DNA]</scope>
    <source>
        <strain evidence="2 3">DSM 17177</strain>
    </source>
</reference>
<evidence type="ECO:0000256" key="1">
    <source>
        <dbReference type="SAM" id="SignalP"/>
    </source>
</evidence>
<comment type="caution">
    <text evidence="2">The sequence shown here is derived from an EMBL/GenBank/DDBJ whole genome shotgun (WGS) entry which is preliminary data.</text>
</comment>
<dbReference type="EMBL" id="JAKIKS010000011">
    <property type="protein sequence ID" value="MCL1123753.1"/>
    <property type="molecule type" value="Genomic_DNA"/>
</dbReference>
<dbReference type="InterPro" id="IPR021370">
    <property type="entry name" value="DUF2987"/>
</dbReference>
<dbReference type="RefSeq" id="WP_248939040.1">
    <property type="nucleotide sequence ID" value="NZ_JAKIKS010000011.1"/>
</dbReference>
<evidence type="ECO:0000313" key="2">
    <source>
        <dbReference type="EMBL" id="MCL1123753.1"/>
    </source>
</evidence>
<organism evidence="2 3">
    <name type="scientific">Shewanella surugensis</name>
    <dbReference type="NCBI Taxonomy" id="212020"/>
    <lineage>
        <taxon>Bacteria</taxon>
        <taxon>Pseudomonadati</taxon>
        <taxon>Pseudomonadota</taxon>
        <taxon>Gammaproteobacteria</taxon>
        <taxon>Alteromonadales</taxon>
        <taxon>Shewanellaceae</taxon>
        <taxon>Shewanella</taxon>
    </lineage>
</organism>
<keyword evidence="1" id="KW-0732">Signal</keyword>